<proteinExistence type="predicted"/>
<keyword evidence="3" id="KW-1185">Reference proteome</keyword>
<dbReference type="EMBL" id="CP093428">
    <property type="protein sequence ID" value="WGK92760.1"/>
    <property type="molecule type" value="Genomic_DNA"/>
</dbReference>
<dbReference type="Pfam" id="PF20249">
    <property type="entry name" value="VasX_N"/>
    <property type="match status" value="1"/>
</dbReference>
<dbReference type="RefSeq" id="WP_280163597.1">
    <property type="nucleotide sequence ID" value="NZ_CP093428.1"/>
</dbReference>
<reference evidence="2 3" key="1">
    <citation type="submission" date="2022-03" db="EMBL/GenBank/DDBJ databases">
        <title>Plant growth promoting endophytes with ACC deaminase activity.</title>
        <authorList>
            <person name="Charles T."/>
            <person name="Van Dyk A."/>
            <person name="Cheng J."/>
            <person name="Heil J."/>
        </authorList>
    </citation>
    <scope>NUCLEOTIDE SEQUENCE [LARGE SCALE GENOMIC DNA]</scope>
    <source>
        <strain evidence="2 3">8R6</strain>
    </source>
</reference>
<organism evidence="2 3">
    <name type="scientific">Pseudomonas migulae</name>
    <dbReference type="NCBI Taxonomy" id="78543"/>
    <lineage>
        <taxon>Bacteria</taxon>
        <taxon>Pseudomonadati</taxon>
        <taxon>Pseudomonadota</taxon>
        <taxon>Gammaproteobacteria</taxon>
        <taxon>Pseudomonadales</taxon>
        <taxon>Pseudomonadaceae</taxon>
        <taxon>Pseudomonas</taxon>
    </lineage>
</organism>
<evidence type="ECO:0000313" key="2">
    <source>
        <dbReference type="EMBL" id="WGK92760.1"/>
    </source>
</evidence>
<accession>A0ABY8MZE7</accession>
<evidence type="ECO:0000259" key="1">
    <source>
        <dbReference type="Pfam" id="PF20249"/>
    </source>
</evidence>
<dbReference type="CDD" id="cd20708">
    <property type="entry name" value="MIX_IV"/>
    <property type="match status" value="1"/>
</dbReference>
<name>A0ABY8MZE7_9PSED</name>
<dbReference type="InterPro" id="IPR046864">
    <property type="entry name" value="VasX_N"/>
</dbReference>
<dbReference type="Proteomes" id="UP001243713">
    <property type="component" value="Chromosome"/>
</dbReference>
<feature type="domain" description="Toxin VasX N-terminal region" evidence="1">
    <location>
        <begin position="21"/>
        <end position="158"/>
    </location>
</feature>
<sequence>MTQPAPAKAEFKPAGCPLLTAVIPLRYAIGPTPSLDVSAMNLPPLNGNFPELGDKNTVTRGKPLNYVARFLRNGHLYVWQTSPAKLVEFTVENTMLQETARGGKVIDKSKKPYLMLPAGTPAMLAWSPTQWTDQQFAAAKSKASTRTRVMRAFTPGAAPASGKAEGIYDFIGDYKEPEGFQWSCESSTQNAPKWKPTLQAMQRCEQQAYVIADDAWGVWKDLAAMTRARQAAFDDLRQKRSDDWAIAGALKSLSDNDSKIKQELPSMTRHAELLKVWKEQETEESRNKDDIRRITQLWSDWLQTFNTKGPSTLDTAAGHYDITQPEARVELEKNFAAACLGPAGCSISAKALAVALDPEKGKEGHSWLIWSLLGLSQRMGLAELKSLLDISDSINDNGAAMATAASSKVKDFFAAINKVAHNLASHTPAPILEALFLSLAPVAGNELHDNGKPPSTLARIYMGAAMARSGQRIEAVNATPKQIGEWLSDLMGTRPAVPSKKLKLTPIASAVQDALPFFILVPAKTTGAAAEKLASVSEMVTPETNLKNLLNLSKDSMDKAPVKCVVALMAAVNFGYALKQLIDKRSAKGVINLVGAGVGLGAATAAVWQKVAEVNWEAAVKSSGNNSSTARIALADALGFSWKAAGLQSVVSAFDIVVYGMEAFESYQDGDFNTSVINAGLSVASAANLAIYVQTFRTIRAARAAVIFGEAAAVGRGVSQAPHLAFKAVGITIIIVGGVVARLYTQDTPLEKWVKGTRFGTSPADWSKTYAETMTEFYKIVFPISFDAYRLNELNPYRGMVESTYLMLKLPGKTEITDNMILFEGEEIWGGIFGYGSKREKVTWTGDNFDRHEGTRVANDPGVATYRRVYHTDREGRALNRIRGQLTYSPLEGVSLPPIEIKDIAWL</sequence>
<evidence type="ECO:0000313" key="3">
    <source>
        <dbReference type="Proteomes" id="UP001243713"/>
    </source>
</evidence>
<protein>
    <recommendedName>
        <fullName evidence="1">Toxin VasX N-terminal region domain-containing protein</fullName>
    </recommendedName>
</protein>
<gene>
    <name evidence="2" type="ORF">MOQ58_11415</name>
</gene>